<protein>
    <submittedName>
        <fullName evidence="1">Uncharacterized protein</fullName>
    </submittedName>
</protein>
<evidence type="ECO:0000313" key="1">
    <source>
        <dbReference type="EMBL" id="MPM54589.1"/>
    </source>
</evidence>
<dbReference type="AlphaFoldDB" id="A0A645AN27"/>
<sequence>MHADAVLAGAGAAQADGALHQLAVECLGLHALFGHFRVDQIAEVEIAVTHVADQEVGDAAVVGLFHRVEQRIGQAADGHAGVGADGAAAGA</sequence>
<reference evidence="1" key="1">
    <citation type="submission" date="2019-08" db="EMBL/GenBank/DDBJ databases">
        <authorList>
            <person name="Kucharzyk K."/>
            <person name="Murdoch R.W."/>
            <person name="Higgins S."/>
            <person name="Loffler F."/>
        </authorList>
    </citation>
    <scope>NUCLEOTIDE SEQUENCE</scope>
</reference>
<proteinExistence type="predicted"/>
<name>A0A645AN27_9ZZZZ</name>
<accession>A0A645AN27</accession>
<dbReference type="EMBL" id="VSSQ01014872">
    <property type="protein sequence ID" value="MPM54589.1"/>
    <property type="molecule type" value="Genomic_DNA"/>
</dbReference>
<organism evidence="1">
    <name type="scientific">bioreactor metagenome</name>
    <dbReference type="NCBI Taxonomy" id="1076179"/>
    <lineage>
        <taxon>unclassified sequences</taxon>
        <taxon>metagenomes</taxon>
        <taxon>ecological metagenomes</taxon>
    </lineage>
</organism>
<comment type="caution">
    <text evidence="1">The sequence shown here is derived from an EMBL/GenBank/DDBJ whole genome shotgun (WGS) entry which is preliminary data.</text>
</comment>
<gene>
    <name evidence="1" type="ORF">SDC9_101367</name>
</gene>